<comment type="caution">
    <text evidence="2">The sequence shown here is derived from an EMBL/GenBank/DDBJ whole genome shotgun (WGS) entry which is preliminary data.</text>
</comment>
<sequence length="88" mass="9159">MRAGQALQRVLLTAAAAGLTACLQTQVIAVPAAREQVRLALGRFGWPQVVLRIGYRHPGPGPLLGPPAPRRVSRAGPAPWAPAPDVPG</sequence>
<dbReference type="InterPro" id="IPR000415">
    <property type="entry name" value="Nitroreductase-like"/>
</dbReference>
<feature type="compositionally biased region" description="Pro residues" evidence="1">
    <location>
        <begin position="60"/>
        <end position="69"/>
    </location>
</feature>
<dbReference type="EMBL" id="BONW01000011">
    <property type="protein sequence ID" value="GIG87455.1"/>
    <property type="molecule type" value="Genomic_DNA"/>
</dbReference>
<reference evidence="2 3" key="1">
    <citation type="submission" date="2021-01" db="EMBL/GenBank/DDBJ databases">
        <title>Whole genome shotgun sequence of Plantactinospora endophytica NBRC 110450.</title>
        <authorList>
            <person name="Komaki H."/>
            <person name="Tamura T."/>
        </authorList>
    </citation>
    <scope>NUCLEOTIDE SEQUENCE [LARGE SCALE GENOMIC DNA]</scope>
    <source>
        <strain evidence="2 3">NBRC 110450</strain>
    </source>
</reference>
<gene>
    <name evidence="2" type="ORF">Pen02_23910</name>
</gene>
<evidence type="ECO:0000313" key="3">
    <source>
        <dbReference type="Proteomes" id="UP000646749"/>
    </source>
</evidence>
<feature type="compositionally biased region" description="Pro residues" evidence="1">
    <location>
        <begin position="79"/>
        <end position="88"/>
    </location>
</feature>
<evidence type="ECO:0008006" key="4">
    <source>
        <dbReference type="Google" id="ProtNLM"/>
    </source>
</evidence>
<organism evidence="2 3">
    <name type="scientific">Plantactinospora endophytica</name>
    <dbReference type="NCBI Taxonomy" id="673535"/>
    <lineage>
        <taxon>Bacteria</taxon>
        <taxon>Bacillati</taxon>
        <taxon>Actinomycetota</taxon>
        <taxon>Actinomycetes</taxon>
        <taxon>Micromonosporales</taxon>
        <taxon>Micromonosporaceae</taxon>
        <taxon>Plantactinospora</taxon>
    </lineage>
</organism>
<evidence type="ECO:0000256" key="1">
    <source>
        <dbReference type="SAM" id="MobiDB-lite"/>
    </source>
</evidence>
<name>A0ABQ4DYC3_9ACTN</name>
<dbReference type="PROSITE" id="PS51257">
    <property type="entry name" value="PROKAR_LIPOPROTEIN"/>
    <property type="match status" value="1"/>
</dbReference>
<evidence type="ECO:0000313" key="2">
    <source>
        <dbReference type="EMBL" id="GIG87455.1"/>
    </source>
</evidence>
<feature type="region of interest" description="Disordered" evidence="1">
    <location>
        <begin position="60"/>
        <end position="88"/>
    </location>
</feature>
<keyword evidence="3" id="KW-1185">Reference proteome</keyword>
<accession>A0ABQ4DYC3</accession>
<dbReference type="Gene3D" id="3.40.109.10">
    <property type="entry name" value="NADH Oxidase"/>
    <property type="match status" value="1"/>
</dbReference>
<protein>
    <recommendedName>
        <fullName evidence="4">Nitroreductase domain-containing protein</fullName>
    </recommendedName>
</protein>
<dbReference type="SUPFAM" id="SSF55469">
    <property type="entry name" value="FMN-dependent nitroreductase-like"/>
    <property type="match status" value="1"/>
</dbReference>
<dbReference type="Proteomes" id="UP000646749">
    <property type="component" value="Unassembled WGS sequence"/>
</dbReference>
<proteinExistence type="predicted"/>